<name>A0A8X6G555_TRICU</name>
<dbReference type="EMBL" id="BMAO01024519">
    <property type="protein sequence ID" value="GFQ95892.1"/>
    <property type="molecule type" value="Genomic_DNA"/>
</dbReference>
<reference evidence="1" key="1">
    <citation type="submission" date="2020-07" db="EMBL/GenBank/DDBJ databases">
        <title>Multicomponent nature underlies the extraordinary mechanical properties of spider dragline silk.</title>
        <authorList>
            <person name="Kono N."/>
            <person name="Nakamura H."/>
            <person name="Mori M."/>
            <person name="Yoshida Y."/>
            <person name="Ohtoshi R."/>
            <person name="Malay A.D."/>
            <person name="Moran D.A.P."/>
            <person name="Tomita M."/>
            <person name="Numata K."/>
            <person name="Arakawa K."/>
        </authorList>
    </citation>
    <scope>NUCLEOTIDE SEQUENCE</scope>
</reference>
<dbReference type="AlphaFoldDB" id="A0A8X6G555"/>
<organism evidence="1 2">
    <name type="scientific">Trichonephila clavata</name>
    <name type="common">Joro spider</name>
    <name type="synonym">Nephila clavata</name>
    <dbReference type="NCBI Taxonomy" id="2740835"/>
    <lineage>
        <taxon>Eukaryota</taxon>
        <taxon>Metazoa</taxon>
        <taxon>Ecdysozoa</taxon>
        <taxon>Arthropoda</taxon>
        <taxon>Chelicerata</taxon>
        <taxon>Arachnida</taxon>
        <taxon>Araneae</taxon>
        <taxon>Araneomorphae</taxon>
        <taxon>Entelegynae</taxon>
        <taxon>Araneoidea</taxon>
        <taxon>Nephilidae</taxon>
        <taxon>Trichonephila</taxon>
    </lineage>
</organism>
<proteinExistence type="predicted"/>
<keyword evidence="2" id="KW-1185">Reference proteome</keyword>
<protein>
    <submittedName>
        <fullName evidence="1">Uncharacterized protein</fullName>
    </submittedName>
</protein>
<comment type="caution">
    <text evidence="1">The sequence shown here is derived from an EMBL/GenBank/DDBJ whole genome shotgun (WGS) entry which is preliminary data.</text>
</comment>
<gene>
    <name evidence="1" type="ORF">TNCT_534081</name>
</gene>
<dbReference type="Proteomes" id="UP000887116">
    <property type="component" value="Unassembled WGS sequence"/>
</dbReference>
<dbReference type="OrthoDB" id="10432854at2759"/>
<evidence type="ECO:0000313" key="2">
    <source>
        <dbReference type="Proteomes" id="UP000887116"/>
    </source>
</evidence>
<accession>A0A8X6G555</accession>
<sequence length="91" mass="10610">MIDICVVKTWRAYQIANPDDKLSLLDVRWRIMLLYLYKKTGSTSKRRGAQRNKLMGGRVSTDAWLDAGNHFIMPTKTHKRCAYCKKNDESM</sequence>
<evidence type="ECO:0000313" key="1">
    <source>
        <dbReference type="EMBL" id="GFQ95892.1"/>
    </source>
</evidence>